<dbReference type="InterPro" id="IPR001509">
    <property type="entry name" value="Epimerase_deHydtase"/>
</dbReference>
<dbReference type="Proteomes" id="UP001558652">
    <property type="component" value="Unassembled WGS sequence"/>
</dbReference>
<evidence type="ECO:0000313" key="2">
    <source>
        <dbReference type="EMBL" id="KAL1132270.1"/>
    </source>
</evidence>
<dbReference type="PANTHER" id="PTHR43245">
    <property type="entry name" value="BIFUNCTIONAL POLYMYXIN RESISTANCE PROTEIN ARNA"/>
    <property type="match status" value="1"/>
</dbReference>
<organism evidence="2 3">
    <name type="scientific">Ranatra chinensis</name>
    <dbReference type="NCBI Taxonomy" id="642074"/>
    <lineage>
        <taxon>Eukaryota</taxon>
        <taxon>Metazoa</taxon>
        <taxon>Ecdysozoa</taxon>
        <taxon>Arthropoda</taxon>
        <taxon>Hexapoda</taxon>
        <taxon>Insecta</taxon>
        <taxon>Pterygota</taxon>
        <taxon>Neoptera</taxon>
        <taxon>Paraneoptera</taxon>
        <taxon>Hemiptera</taxon>
        <taxon>Heteroptera</taxon>
        <taxon>Panheteroptera</taxon>
        <taxon>Nepomorpha</taxon>
        <taxon>Nepidae</taxon>
        <taxon>Ranatrinae</taxon>
        <taxon>Ranatra</taxon>
    </lineage>
</organism>
<dbReference type="AlphaFoldDB" id="A0ABD0YLY7"/>
<protein>
    <recommendedName>
        <fullName evidence="1">NAD-dependent epimerase/dehydratase domain-containing protein</fullName>
    </recommendedName>
</protein>
<dbReference type="SUPFAM" id="SSF51735">
    <property type="entry name" value="NAD(P)-binding Rossmann-fold domains"/>
    <property type="match status" value="1"/>
</dbReference>
<dbReference type="Gene3D" id="3.40.50.720">
    <property type="entry name" value="NAD(P)-binding Rossmann-like Domain"/>
    <property type="match status" value="1"/>
</dbReference>
<evidence type="ECO:0000313" key="3">
    <source>
        <dbReference type="Proteomes" id="UP001558652"/>
    </source>
</evidence>
<comment type="caution">
    <text evidence="2">The sequence shown here is derived from an EMBL/GenBank/DDBJ whole genome shotgun (WGS) entry which is preliminary data.</text>
</comment>
<evidence type="ECO:0000259" key="1">
    <source>
        <dbReference type="Pfam" id="PF01370"/>
    </source>
</evidence>
<dbReference type="InterPro" id="IPR050177">
    <property type="entry name" value="Lipid_A_modif_metabolic_enz"/>
</dbReference>
<dbReference type="EMBL" id="JBFDAA010000005">
    <property type="protein sequence ID" value="KAL1132270.1"/>
    <property type="molecule type" value="Genomic_DNA"/>
</dbReference>
<proteinExistence type="predicted"/>
<sequence>MAGEAQRPNVVVFGGCGFIGRNLVSYLLENGLVSSVRVVDKVPPQVAWLSSIHREVFEDPRVVFKSANLINQGACDAAFEGGTFKYAFNCACETKPGQTEPVYREGIYKVSMNCATAAANHRVDRFVELSSGAMYSSEKTGHKEDDKVDPWTQVAKFKFQVEEGLRNIPGLRFTILRPAIVYGVGDKTGIVPRLVIGGIYKHLNESMKLLWDKNMVMNTVHVEDLCRAMWHVCQREDTLGHVYNVADDGHTTQGLLSEIISELFNINHDYYGNTLSSICKTDMIGVVEEVNDKHSGPWAELCARDGVENTPLSPYIHQELLYNKHLNLDTSKLRNTNFTLTRPQLNKERLQEVSAFPKEKMIFQSECYFFSSGHHTMLWIRYNEIFLIHNLSYQ</sequence>
<dbReference type="Pfam" id="PF01370">
    <property type="entry name" value="Epimerase"/>
    <property type="match status" value="1"/>
</dbReference>
<name>A0ABD0YLY7_9HEMI</name>
<keyword evidence="3" id="KW-1185">Reference proteome</keyword>
<dbReference type="PANTHER" id="PTHR43245:SF11">
    <property type="entry name" value="LD23561P"/>
    <property type="match status" value="1"/>
</dbReference>
<feature type="domain" description="NAD-dependent epimerase/dehydratase" evidence="1">
    <location>
        <begin position="10"/>
        <end position="246"/>
    </location>
</feature>
<accession>A0ABD0YLY7</accession>
<dbReference type="InterPro" id="IPR036291">
    <property type="entry name" value="NAD(P)-bd_dom_sf"/>
</dbReference>
<gene>
    <name evidence="2" type="ORF">AAG570_010227</name>
</gene>
<reference evidence="2 3" key="1">
    <citation type="submission" date="2024-07" db="EMBL/GenBank/DDBJ databases">
        <title>Chromosome-level genome assembly of the water stick insect Ranatra chinensis (Heteroptera: Nepidae).</title>
        <authorList>
            <person name="Liu X."/>
        </authorList>
    </citation>
    <scope>NUCLEOTIDE SEQUENCE [LARGE SCALE GENOMIC DNA]</scope>
    <source>
        <strain evidence="2">Cailab_2021Rc</strain>
        <tissue evidence="2">Muscle</tissue>
    </source>
</reference>